<dbReference type="EMBL" id="BARS01021112">
    <property type="protein sequence ID" value="GAG13722.1"/>
    <property type="molecule type" value="Genomic_DNA"/>
</dbReference>
<keyword evidence="1" id="KW-0378">Hydrolase</keyword>
<evidence type="ECO:0000256" key="1">
    <source>
        <dbReference type="ARBA" id="ARBA00022801"/>
    </source>
</evidence>
<reference evidence="3" key="1">
    <citation type="journal article" date="2014" name="Front. Microbiol.">
        <title>High frequency of phylogenetically diverse reductive dehalogenase-homologous genes in deep subseafloor sedimentary metagenomes.</title>
        <authorList>
            <person name="Kawai M."/>
            <person name="Futagami T."/>
            <person name="Toyoda A."/>
            <person name="Takaki Y."/>
            <person name="Nishi S."/>
            <person name="Hori S."/>
            <person name="Arai W."/>
            <person name="Tsubouchi T."/>
            <person name="Morono Y."/>
            <person name="Uchiyama I."/>
            <person name="Ito T."/>
            <person name="Fujiyama A."/>
            <person name="Inagaki F."/>
            <person name="Takami H."/>
        </authorList>
    </citation>
    <scope>NUCLEOTIDE SEQUENCE</scope>
    <source>
        <strain evidence="3">Expedition CK06-06</strain>
    </source>
</reference>
<comment type="caution">
    <text evidence="3">The sequence shown here is derived from an EMBL/GenBank/DDBJ whole genome shotgun (WGS) entry which is preliminary data.</text>
</comment>
<dbReference type="PRINTS" id="PR00111">
    <property type="entry name" value="ABHYDROLASE"/>
</dbReference>
<gene>
    <name evidence="3" type="ORF">S01H1_33958</name>
</gene>
<dbReference type="GO" id="GO:0004301">
    <property type="term" value="F:epoxide hydrolase activity"/>
    <property type="evidence" value="ECO:0007669"/>
    <property type="project" value="TreeGrafter"/>
</dbReference>
<dbReference type="Gene3D" id="3.40.50.1820">
    <property type="entry name" value="alpha/beta hydrolase"/>
    <property type="match status" value="1"/>
</dbReference>
<dbReference type="AlphaFoldDB" id="X0VRD7"/>
<accession>X0VRD7</accession>
<dbReference type="InterPro" id="IPR029058">
    <property type="entry name" value="AB_hydrolase_fold"/>
</dbReference>
<dbReference type="PANTHER" id="PTHR42977">
    <property type="entry name" value="HYDROLASE-RELATED"/>
    <property type="match status" value="1"/>
</dbReference>
<organism evidence="3">
    <name type="scientific">marine sediment metagenome</name>
    <dbReference type="NCBI Taxonomy" id="412755"/>
    <lineage>
        <taxon>unclassified sequences</taxon>
        <taxon>metagenomes</taxon>
        <taxon>ecological metagenomes</taxon>
    </lineage>
</organism>
<name>X0VRD7_9ZZZZ</name>
<dbReference type="InterPro" id="IPR051340">
    <property type="entry name" value="Haloalkane_dehalogenase"/>
</dbReference>
<dbReference type="PRINTS" id="PR00412">
    <property type="entry name" value="EPOXHYDRLASE"/>
</dbReference>
<dbReference type="Pfam" id="PF00561">
    <property type="entry name" value="Abhydrolase_1"/>
    <property type="match status" value="1"/>
</dbReference>
<dbReference type="InterPro" id="IPR000073">
    <property type="entry name" value="AB_hydrolase_1"/>
</dbReference>
<sequence>MIEFIRTPDERFENLPGYNFSPHYIEIEGLRIHYVDEGDSNAKPVLLMHGEPTWSYLYRKMIPPIAKAGHRVIAPDLMGFGRSDKPIHQEDYTYKKHVDMMTQFVEELDLNGITLFCQDWGSAIGLMVVANVPDRFDRIIVSNGGLAYFKGDAKQAQQMFNKWVSEAEPEIWNAKDKDKF</sequence>
<feature type="domain" description="AB hydrolase-1" evidence="2">
    <location>
        <begin position="43"/>
        <end position="147"/>
    </location>
</feature>
<dbReference type="SUPFAM" id="SSF53474">
    <property type="entry name" value="alpha/beta-Hydrolases"/>
    <property type="match status" value="1"/>
</dbReference>
<protein>
    <recommendedName>
        <fullName evidence="2">AB hydrolase-1 domain-containing protein</fullName>
    </recommendedName>
</protein>
<evidence type="ECO:0000313" key="3">
    <source>
        <dbReference type="EMBL" id="GAG13722.1"/>
    </source>
</evidence>
<proteinExistence type="predicted"/>
<dbReference type="PANTHER" id="PTHR42977:SF3">
    <property type="entry name" value="AB HYDROLASE-1 DOMAIN-CONTAINING PROTEIN"/>
    <property type="match status" value="1"/>
</dbReference>
<dbReference type="InterPro" id="IPR000639">
    <property type="entry name" value="Epox_hydrolase-like"/>
</dbReference>
<evidence type="ECO:0000259" key="2">
    <source>
        <dbReference type="Pfam" id="PF00561"/>
    </source>
</evidence>
<feature type="non-terminal residue" evidence="3">
    <location>
        <position position="180"/>
    </location>
</feature>